<comment type="similarity">
    <text evidence="1">Belongs to the protein kinase superfamily. ADCK protein kinase family.</text>
</comment>
<dbReference type="OrthoDB" id="952146at2759"/>
<dbReference type="Proteomes" id="UP000239757">
    <property type="component" value="Unassembled WGS sequence"/>
</dbReference>
<evidence type="ECO:0000256" key="1">
    <source>
        <dbReference type="ARBA" id="ARBA00009670"/>
    </source>
</evidence>
<evidence type="ECO:0000313" key="3">
    <source>
        <dbReference type="Proteomes" id="UP000239757"/>
    </source>
</evidence>
<evidence type="ECO:0000313" key="2">
    <source>
        <dbReference type="EMBL" id="PPS01589.1"/>
    </source>
</evidence>
<protein>
    <submittedName>
        <fullName evidence="2">Uncharacterized protein</fullName>
    </submittedName>
</protein>
<dbReference type="InterPro" id="IPR050154">
    <property type="entry name" value="UbiB_kinase"/>
</dbReference>
<dbReference type="EMBL" id="KZ665092">
    <property type="protein sequence ID" value="PPS01589.1"/>
    <property type="molecule type" value="Genomic_DNA"/>
</dbReference>
<reference evidence="2 3" key="1">
    <citation type="submission" date="2015-01" db="EMBL/GenBank/DDBJ databases">
        <title>Genome of allotetraploid Gossypium barbadense reveals genomic plasticity and fiber elongation in cotton evolution.</title>
        <authorList>
            <person name="Chen X."/>
            <person name="Liu X."/>
            <person name="Zhao B."/>
            <person name="Zheng H."/>
            <person name="Hu Y."/>
            <person name="Lu G."/>
            <person name="Yang C."/>
            <person name="Chen J."/>
            <person name="Shan C."/>
            <person name="Zhang L."/>
            <person name="Zhou Y."/>
            <person name="Wang L."/>
            <person name="Guo W."/>
            <person name="Bai Y."/>
            <person name="Ruan J."/>
            <person name="Shangguan X."/>
            <person name="Mao Y."/>
            <person name="Jiang J."/>
            <person name="Zhu Y."/>
            <person name="Lei J."/>
            <person name="Kang H."/>
            <person name="Chen S."/>
            <person name="He X."/>
            <person name="Wang R."/>
            <person name="Wang Y."/>
            <person name="Chen J."/>
            <person name="Wang L."/>
            <person name="Yu S."/>
            <person name="Wang B."/>
            <person name="Wei J."/>
            <person name="Song S."/>
            <person name="Lu X."/>
            <person name="Gao Z."/>
            <person name="Gu W."/>
            <person name="Deng X."/>
            <person name="Ma D."/>
            <person name="Wang S."/>
            <person name="Liang W."/>
            <person name="Fang L."/>
            <person name="Cai C."/>
            <person name="Zhu X."/>
            <person name="Zhou B."/>
            <person name="Zhang Y."/>
            <person name="Chen Z."/>
            <person name="Xu S."/>
            <person name="Zhu R."/>
            <person name="Wang S."/>
            <person name="Zhang T."/>
            <person name="Zhao G."/>
        </authorList>
    </citation>
    <scope>NUCLEOTIDE SEQUENCE [LARGE SCALE GENOMIC DNA]</scope>
    <source>
        <strain evidence="3">cv. Xinhai21</strain>
        <tissue evidence="2">Leaf</tissue>
    </source>
</reference>
<proteinExistence type="inferred from homology"/>
<gene>
    <name evidence="2" type="ORF">GOBAR_AA19071</name>
</gene>
<dbReference type="PANTHER" id="PTHR10566">
    <property type="entry name" value="CHAPERONE-ACTIVITY OF BC1 COMPLEX CABC1 -RELATED"/>
    <property type="match status" value="1"/>
</dbReference>
<dbReference type="AlphaFoldDB" id="A0A2P5XE35"/>
<sequence length="271" mass="30881">MVVDKPRLWGSEKEDNGRERCFIFHTFSNTGWLVTAREKRGNWVLEGIALVWNPDFAIVDEAYPYIAQRLLTDESQRLRNVLRYTIYGKSAKSGVGDNLNGDMDELGLLQRQANISFLRFLPSESQSKQLVQTRVALGFLLSEKGNFFREFLLDEVIQELIPVLPGISARVLPEHFGVRLLKYRTNVSGFAKQIVKGIDALSREQLVQIMSMLGVRNAAPVFSLVPTVGPFKPVGLLPSITEEDRVILNNVQKFSNSQQREVQYQRRQVRV</sequence>
<name>A0A2P5XE35_GOSBA</name>
<accession>A0A2P5XE35</accession>
<dbReference type="GO" id="GO:0009507">
    <property type="term" value="C:chloroplast"/>
    <property type="evidence" value="ECO:0007669"/>
    <property type="project" value="TreeGrafter"/>
</dbReference>
<organism evidence="2 3">
    <name type="scientific">Gossypium barbadense</name>
    <name type="common">Sea Island cotton</name>
    <name type="synonym">Hibiscus barbadensis</name>
    <dbReference type="NCBI Taxonomy" id="3634"/>
    <lineage>
        <taxon>Eukaryota</taxon>
        <taxon>Viridiplantae</taxon>
        <taxon>Streptophyta</taxon>
        <taxon>Embryophyta</taxon>
        <taxon>Tracheophyta</taxon>
        <taxon>Spermatophyta</taxon>
        <taxon>Magnoliopsida</taxon>
        <taxon>eudicotyledons</taxon>
        <taxon>Gunneridae</taxon>
        <taxon>Pentapetalae</taxon>
        <taxon>rosids</taxon>
        <taxon>malvids</taxon>
        <taxon>Malvales</taxon>
        <taxon>Malvaceae</taxon>
        <taxon>Malvoideae</taxon>
        <taxon>Gossypium</taxon>
    </lineage>
</organism>
<dbReference type="PANTHER" id="PTHR10566:SF117">
    <property type="entry name" value="UNUSUAL PROTEIN KINASE-RELATED"/>
    <property type="match status" value="1"/>
</dbReference>